<evidence type="ECO:0000313" key="2">
    <source>
        <dbReference type="EMBL" id="QHT04311.1"/>
    </source>
</evidence>
<organism evidence="2">
    <name type="scientific">viral metagenome</name>
    <dbReference type="NCBI Taxonomy" id="1070528"/>
    <lineage>
        <taxon>unclassified sequences</taxon>
        <taxon>metagenomes</taxon>
        <taxon>organismal metagenomes</taxon>
    </lineage>
</organism>
<evidence type="ECO:0000256" key="1">
    <source>
        <dbReference type="SAM" id="Phobius"/>
    </source>
</evidence>
<dbReference type="EMBL" id="MN739426">
    <property type="protein sequence ID" value="QHT04311.1"/>
    <property type="molecule type" value="Genomic_DNA"/>
</dbReference>
<feature type="transmembrane region" description="Helical" evidence="1">
    <location>
        <begin position="135"/>
        <end position="153"/>
    </location>
</feature>
<dbReference type="AlphaFoldDB" id="A0A6C0CIJ7"/>
<name>A0A6C0CIJ7_9ZZZZ</name>
<keyword evidence="1" id="KW-0472">Membrane</keyword>
<feature type="transmembrane region" description="Helical" evidence="1">
    <location>
        <begin position="173"/>
        <end position="190"/>
    </location>
</feature>
<sequence length="200" mass="22523">MADTTSLDDLPVDPMVGGKSENVVLQTTEKPSQYNPNMETTSTSTEMNKIDEQKMMNEFVSGIQQASASGATNLPSRDIPQNTVHFADEQTKANFVPEKEQSDYIQNTDSEQEILARRMKNQNSKDSLEILYDEFQIPIIIGLLFFIFNLPVVRSKFLTVLPALHSKDGNPNLTGYIISSIFFGICYYVLSKSMHHFQSI</sequence>
<keyword evidence="1" id="KW-1133">Transmembrane helix</keyword>
<accession>A0A6C0CIJ7</accession>
<keyword evidence="1" id="KW-0812">Transmembrane</keyword>
<protein>
    <submittedName>
        <fullName evidence="2">Uncharacterized protein</fullName>
    </submittedName>
</protein>
<proteinExistence type="predicted"/>
<reference evidence="2" key="1">
    <citation type="journal article" date="2020" name="Nature">
        <title>Giant virus diversity and host interactions through global metagenomics.</title>
        <authorList>
            <person name="Schulz F."/>
            <person name="Roux S."/>
            <person name="Paez-Espino D."/>
            <person name="Jungbluth S."/>
            <person name="Walsh D.A."/>
            <person name="Denef V.J."/>
            <person name="McMahon K.D."/>
            <person name="Konstantinidis K.T."/>
            <person name="Eloe-Fadrosh E.A."/>
            <person name="Kyrpides N.C."/>
            <person name="Woyke T."/>
        </authorList>
    </citation>
    <scope>NUCLEOTIDE SEQUENCE</scope>
    <source>
        <strain evidence="2">GVMAG-M-3300021185-45</strain>
    </source>
</reference>